<accession>A0A8T1ZL24</accession>
<protein>
    <submittedName>
        <fullName evidence="1">Uncharacterized protein</fullName>
    </submittedName>
</protein>
<dbReference type="Proteomes" id="UP000694240">
    <property type="component" value="Chromosome 10"/>
</dbReference>
<feature type="non-terminal residue" evidence="1">
    <location>
        <position position="44"/>
    </location>
</feature>
<gene>
    <name evidence="1" type="ORF">ISN45_Aa05g005560</name>
</gene>
<comment type="caution">
    <text evidence="1">The sequence shown here is derived from an EMBL/GenBank/DDBJ whole genome shotgun (WGS) entry which is preliminary data.</text>
</comment>
<organism evidence="1 2">
    <name type="scientific">Arabidopsis thaliana x Arabidopsis arenosa</name>
    <dbReference type="NCBI Taxonomy" id="1240361"/>
    <lineage>
        <taxon>Eukaryota</taxon>
        <taxon>Viridiplantae</taxon>
        <taxon>Streptophyta</taxon>
        <taxon>Embryophyta</taxon>
        <taxon>Tracheophyta</taxon>
        <taxon>Spermatophyta</taxon>
        <taxon>Magnoliopsida</taxon>
        <taxon>eudicotyledons</taxon>
        <taxon>Gunneridae</taxon>
        <taxon>Pentapetalae</taxon>
        <taxon>rosids</taxon>
        <taxon>malvids</taxon>
        <taxon>Brassicales</taxon>
        <taxon>Brassicaceae</taxon>
        <taxon>Camelineae</taxon>
        <taxon>Arabidopsis</taxon>
    </lineage>
</organism>
<keyword evidence="2" id="KW-1185">Reference proteome</keyword>
<evidence type="ECO:0000313" key="2">
    <source>
        <dbReference type="Proteomes" id="UP000694240"/>
    </source>
</evidence>
<dbReference type="EMBL" id="JAEFBK010000010">
    <property type="protein sequence ID" value="KAG7558940.1"/>
    <property type="molecule type" value="Genomic_DNA"/>
</dbReference>
<dbReference type="AlphaFoldDB" id="A0A8T1ZL24"/>
<sequence>MDIYLLYHEIEAIDMFSLEDVVRCDEDGLSLEKEFELLVEQVCI</sequence>
<reference evidence="1 2" key="1">
    <citation type="submission" date="2020-12" db="EMBL/GenBank/DDBJ databases">
        <title>Concerted genomic and epigenomic changes stabilize Arabidopsis allopolyploids.</title>
        <authorList>
            <person name="Chen Z."/>
        </authorList>
    </citation>
    <scope>NUCLEOTIDE SEQUENCE [LARGE SCALE GENOMIC DNA]</scope>
    <source>
        <strain evidence="1">Allo738</strain>
        <tissue evidence="1">Leaf</tissue>
    </source>
</reference>
<evidence type="ECO:0000313" key="1">
    <source>
        <dbReference type="EMBL" id="KAG7558940.1"/>
    </source>
</evidence>
<name>A0A8T1ZL24_9BRAS</name>
<proteinExistence type="predicted"/>